<reference evidence="7 8" key="1">
    <citation type="submission" date="2018-01" db="EMBL/GenBank/DDBJ databases">
        <title>Comparison of the Chinese Bamboo Partridge and Red Junglefowl genome sequences highlights the importance of demography in genome evolution.</title>
        <authorList>
            <person name="Tiley G.P."/>
            <person name="Kimball R.T."/>
            <person name="Braun E.L."/>
            <person name="Burleigh J.G."/>
        </authorList>
    </citation>
    <scope>NUCLEOTIDE SEQUENCE [LARGE SCALE GENOMIC DNA]</scope>
    <source>
        <strain evidence="7">RTK389</strain>
        <tissue evidence="7">Blood</tissue>
    </source>
</reference>
<keyword evidence="4 5" id="KW-0413">Isomerase</keyword>
<dbReference type="EMBL" id="PPHD01014338">
    <property type="protein sequence ID" value="POI29700.1"/>
    <property type="molecule type" value="Genomic_DNA"/>
</dbReference>
<dbReference type="PANTHER" id="PTHR10516:SF457">
    <property type="entry name" value="PEPTIDYLPROLYL ISOMERASE"/>
    <property type="match status" value="1"/>
</dbReference>
<dbReference type="Pfam" id="PF00254">
    <property type="entry name" value="FKBP_C"/>
    <property type="match status" value="1"/>
</dbReference>
<accession>A0A2P4T029</accession>
<keyword evidence="8" id="KW-1185">Reference proteome</keyword>
<dbReference type="EC" id="5.2.1.8" evidence="2 5"/>
<dbReference type="SUPFAM" id="SSF54534">
    <property type="entry name" value="FKBP-like"/>
    <property type="match status" value="1"/>
</dbReference>
<keyword evidence="3 5" id="KW-0697">Rotamase</keyword>
<evidence type="ECO:0000256" key="4">
    <source>
        <dbReference type="ARBA" id="ARBA00023235"/>
    </source>
</evidence>
<protein>
    <recommendedName>
        <fullName evidence="2 5">peptidylprolyl isomerase</fullName>
        <ecNumber evidence="2 5">5.2.1.8</ecNumber>
    </recommendedName>
</protein>
<dbReference type="GO" id="GO:0003755">
    <property type="term" value="F:peptidyl-prolyl cis-trans isomerase activity"/>
    <property type="evidence" value="ECO:0007669"/>
    <property type="project" value="UniProtKB-KW"/>
</dbReference>
<organism evidence="7 8">
    <name type="scientific">Bambusicola thoracicus</name>
    <name type="common">Chinese bamboo-partridge</name>
    <name type="synonym">Perdix thoracica</name>
    <dbReference type="NCBI Taxonomy" id="9083"/>
    <lineage>
        <taxon>Eukaryota</taxon>
        <taxon>Metazoa</taxon>
        <taxon>Chordata</taxon>
        <taxon>Craniata</taxon>
        <taxon>Vertebrata</taxon>
        <taxon>Euteleostomi</taxon>
        <taxon>Archelosauria</taxon>
        <taxon>Archosauria</taxon>
        <taxon>Dinosauria</taxon>
        <taxon>Saurischia</taxon>
        <taxon>Theropoda</taxon>
        <taxon>Coelurosauria</taxon>
        <taxon>Aves</taxon>
        <taxon>Neognathae</taxon>
        <taxon>Galloanserae</taxon>
        <taxon>Galliformes</taxon>
        <taxon>Phasianidae</taxon>
        <taxon>Perdicinae</taxon>
        <taxon>Bambusicola</taxon>
    </lineage>
</organism>
<dbReference type="InterPro" id="IPR046357">
    <property type="entry name" value="PPIase_dom_sf"/>
</dbReference>
<dbReference type="AlphaFoldDB" id="A0A2P4T029"/>
<feature type="domain" description="PPIase FKBP-type" evidence="6">
    <location>
        <begin position="1"/>
        <end position="55"/>
    </location>
</feature>
<evidence type="ECO:0000259" key="6">
    <source>
        <dbReference type="PROSITE" id="PS50059"/>
    </source>
</evidence>
<evidence type="ECO:0000256" key="1">
    <source>
        <dbReference type="ARBA" id="ARBA00000971"/>
    </source>
</evidence>
<comment type="caution">
    <text evidence="7">The sequence shown here is derived from an EMBL/GenBank/DDBJ whole genome shotgun (WGS) entry which is preliminary data.</text>
</comment>
<sequence>MLQNGKKVDSSRYRNKPFQFKIGRKEVIKGFEEGVTRIQINNSGLSSVWVEGALGHSVWCNIGKTKWGSQY</sequence>
<name>A0A2P4T029_BAMTH</name>
<evidence type="ECO:0000313" key="7">
    <source>
        <dbReference type="EMBL" id="POI29700.1"/>
    </source>
</evidence>
<dbReference type="GO" id="GO:0005737">
    <property type="term" value="C:cytoplasm"/>
    <property type="evidence" value="ECO:0007669"/>
    <property type="project" value="TreeGrafter"/>
</dbReference>
<evidence type="ECO:0000313" key="8">
    <source>
        <dbReference type="Proteomes" id="UP000237246"/>
    </source>
</evidence>
<dbReference type="InterPro" id="IPR050689">
    <property type="entry name" value="FKBP-type_PPIase"/>
</dbReference>
<evidence type="ECO:0000256" key="5">
    <source>
        <dbReference type="PROSITE-ProRule" id="PRU00277"/>
    </source>
</evidence>
<proteinExistence type="predicted"/>
<dbReference type="InterPro" id="IPR001179">
    <property type="entry name" value="PPIase_FKBP_dom"/>
</dbReference>
<dbReference type="Gene3D" id="3.10.50.40">
    <property type="match status" value="1"/>
</dbReference>
<dbReference type="PANTHER" id="PTHR10516">
    <property type="entry name" value="PEPTIDYL-PROLYL CIS-TRANS ISOMERASE"/>
    <property type="match status" value="1"/>
</dbReference>
<dbReference type="Proteomes" id="UP000237246">
    <property type="component" value="Unassembled WGS sequence"/>
</dbReference>
<evidence type="ECO:0000256" key="3">
    <source>
        <dbReference type="ARBA" id="ARBA00023110"/>
    </source>
</evidence>
<evidence type="ECO:0000256" key="2">
    <source>
        <dbReference type="ARBA" id="ARBA00013194"/>
    </source>
</evidence>
<comment type="catalytic activity">
    <reaction evidence="1 5">
        <text>[protein]-peptidylproline (omega=180) = [protein]-peptidylproline (omega=0)</text>
        <dbReference type="Rhea" id="RHEA:16237"/>
        <dbReference type="Rhea" id="RHEA-COMP:10747"/>
        <dbReference type="Rhea" id="RHEA-COMP:10748"/>
        <dbReference type="ChEBI" id="CHEBI:83833"/>
        <dbReference type="ChEBI" id="CHEBI:83834"/>
        <dbReference type="EC" id="5.2.1.8"/>
    </reaction>
</comment>
<dbReference type="PROSITE" id="PS50059">
    <property type="entry name" value="FKBP_PPIASE"/>
    <property type="match status" value="1"/>
</dbReference>
<gene>
    <name evidence="7" type="ORF">CIB84_006550</name>
</gene>
<dbReference type="OrthoDB" id="1902587at2759"/>